<keyword evidence="3" id="KW-1185">Reference proteome</keyword>
<protein>
    <submittedName>
        <fullName evidence="2">Uncharacterized protein</fullName>
    </submittedName>
</protein>
<evidence type="ECO:0000313" key="2">
    <source>
        <dbReference type="EMBL" id="KAF2672851.1"/>
    </source>
</evidence>
<feature type="region of interest" description="Disordered" evidence="1">
    <location>
        <begin position="139"/>
        <end position="246"/>
    </location>
</feature>
<name>A0A6A6UMY2_9PEZI</name>
<feature type="region of interest" description="Disordered" evidence="1">
    <location>
        <begin position="509"/>
        <end position="533"/>
    </location>
</feature>
<gene>
    <name evidence="2" type="ORF">BT63DRAFT_421055</name>
</gene>
<accession>A0A6A6UMY2</accession>
<sequence length="533" mass="58003">MAAPPSWLETNVIQTLSKITLHFTGREPLASSVDEAAQLSNREANRDTPEPHLSAIANLDNSDDANLTALCPLSPAGEGQANQLGLVPRQQQGNDAQDAEAEVTLDEQALALGRLSLNGDTAPLDVVTQNTLGIAQPLRDPAIYRTTPPNKIDTAPEPTLTSKNNPPARKKAQEQSTRRAAASSSSVATTTVEVPGLDIKPDDGSNLDEEAAQLSRDGTLVSSPATSARQSISHDPATSFISSKPQEGVKKNQWEWVMKMEKVPSLDPEIQAIIDQKDNDVYNFFTDTNRLKRRLNYSTSSSTTISSIKPGKHQVSTEETPFGVNAEGHALSIQDAVCEIANYIGKISRRAVMDKFRYFLTAIQIYDISMLLSPSAGERLDALAIQEFESFMKTLNGSITKQQINQCLEARKHGRKLAKLMAALGNGAIFHIGLSKDRLGKITYDSTEQIKAYAHLEQLDISIIAQKSGAEDLATTTRRAILEPFEMWKLSQGKTTPKKAMSKVLDTRMPAVEGNSDANAYSKQENAKHGAKE</sequence>
<evidence type="ECO:0000313" key="3">
    <source>
        <dbReference type="Proteomes" id="UP000799302"/>
    </source>
</evidence>
<evidence type="ECO:0000256" key="1">
    <source>
        <dbReference type="SAM" id="MobiDB-lite"/>
    </source>
</evidence>
<feature type="compositionally biased region" description="Polar residues" evidence="1">
    <location>
        <begin position="220"/>
        <end position="233"/>
    </location>
</feature>
<reference evidence="2" key="1">
    <citation type="journal article" date="2020" name="Stud. Mycol.">
        <title>101 Dothideomycetes genomes: a test case for predicting lifestyles and emergence of pathogens.</title>
        <authorList>
            <person name="Haridas S."/>
            <person name="Albert R."/>
            <person name="Binder M."/>
            <person name="Bloem J."/>
            <person name="Labutti K."/>
            <person name="Salamov A."/>
            <person name="Andreopoulos B."/>
            <person name="Baker S."/>
            <person name="Barry K."/>
            <person name="Bills G."/>
            <person name="Bluhm B."/>
            <person name="Cannon C."/>
            <person name="Castanera R."/>
            <person name="Culley D."/>
            <person name="Daum C."/>
            <person name="Ezra D."/>
            <person name="Gonzalez J."/>
            <person name="Henrissat B."/>
            <person name="Kuo A."/>
            <person name="Liang C."/>
            <person name="Lipzen A."/>
            <person name="Lutzoni F."/>
            <person name="Magnuson J."/>
            <person name="Mondo S."/>
            <person name="Nolan M."/>
            <person name="Ohm R."/>
            <person name="Pangilinan J."/>
            <person name="Park H.-J."/>
            <person name="Ramirez L."/>
            <person name="Alfaro M."/>
            <person name="Sun H."/>
            <person name="Tritt A."/>
            <person name="Yoshinaga Y."/>
            <person name="Zwiers L.-H."/>
            <person name="Turgeon B."/>
            <person name="Goodwin S."/>
            <person name="Spatafora J."/>
            <person name="Crous P."/>
            <person name="Grigoriev I."/>
        </authorList>
    </citation>
    <scope>NUCLEOTIDE SEQUENCE</scope>
    <source>
        <strain evidence="2">CBS 115976</strain>
    </source>
</reference>
<organism evidence="2 3">
    <name type="scientific">Microthyrium microscopicum</name>
    <dbReference type="NCBI Taxonomy" id="703497"/>
    <lineage>
        <taxon>Eukaryota</taxon>
        <taxon>Fungi</taxon>
        <taxon>Dikarya</taxon>
        <taxon>Ascomycota</taxon>
        <taxon>Pezizomycotina</taxon>
        <taxon>Dothideomycetes</taxon>
        <taxon>Dothideomycetes incertae sedis</taxon>
        <taxon>Microthyriales</taxon>
        <taxon>Microthyriaceae</taxon>
        <taxon>Microthyrium</taxon>
    </lineage>
</organism>
<dbReference type="AlphaFoldDB" id="A0A6A6UMY2"/>
<feature type="compositionally biased region" description="Low complexity" evidence="1">
    <location>
        <begin position="178"/>
        <end position="193"/>
    </location>
</feature>
<proteinExistence type="predicted"/>
<dbReference type="EMBL" id="MU004231">
    <property type="protein sequence ID" value="KAF2672851.1"/>
    <property type="molecule type" value="Genomic_DNA"/>
</dbReference>
<dbReference type="Proteomes" id="UP000799302">
    <property type="component" value="Unassembled WGS sequence"/>
</dbReference>